<dbReference type="RefSeq" id="WP_071534080.1">
    <property type="nucleotide sequence ID" value="NZ_AP031604.1"/>
</dbReference>
<dbReference type="EMBL" id="MK509308">
    <property type="protein sequence ID" value="QCO92592.1"/>
    <property type="molecule type" value="Genomic_DNA"/>
</dbReference>
<keyword evidence="1" id="KW-1133">Transmembrane helix</keyword>
<dbReference type="AlphaFoldDB" id="A0A4P8GD46"/>
<keyword evidence="1" id="KW-0812">Transmembrane</keyword>
<dbReference type="EMBL" id="MK509249">
    <property type="protein sequence ID" value="QCO92395.1"/>
    <property type="molecule type" value="Genomic_DNA"/>
</dbReference>
<evidence type="ECO:0000256" key="1">
    <source>
        <dbReference type="SAM" id="Phobius"/>
    </source>
</evidence>
<organism evidence="2">
    <name type="scientific">Pseudomonas aeruginosa</name>
    <dbReference type="NCBI Taxonomy" id="287"/>
    <lineage>
        <taxon>Bacteria</taxon>
        <taxon>Pseudomonadati</taxon>
        <taxon>Pseudomonadota</taxon>
        <taxon>Gammaproteobacteria</taxon>
        <taxon>Pseudomonadales</taxon>
        <taxon>Pseudomonadaceae</taxon>
        <taxon>Pseudomonas</taxon>
    </lineage>
</organism>
<feature type="transmembrane region" description="Helical" evidence="1">
    <location>
        <begin position="12"/>
        <end position="30"/>
    </location>
</feature>
<evidence type="ECO:0000313" key="4">
    <source>
        <dbReference type="EMBL" id="QCO92457.1"/>
    </source>
</evidence>
<dbReference type="EMBL" id="MK509216">
    <property type="protein sequence ID" value="QCO92292.1"/>
    <property type="molecule type" value="Genomic_DNA"/>
</dbReference>
<name>A0A4P8GD46_PSEAI</name>
<sequence>MIVVSEAFKSWLIGCIGLRLLLVWGLFHVFESKKNGNPQAVALLFDGKDFGTLKCAPDGSSIAYSSDVVAECDLGEFGAEKIFPLESDEAFSSVVGEELNSVSLILSSVEDSVAGVLLRFGNSECLSFINLGDELFVYKEIPSEIIKCEGLEFLKLS</sequence>
<dbReference type="EMBL" id="MK509267">
    <property type="protein sequence ID" value="QCO92457.1"/>
    <property type="molecule type" value="Genomic_DNA"/>
</dbReference>
<evidence type="ECO:0000313" key="5">
    <source>
        <dbReference type="EMBL" id="QCO92592.1"/>
    </source>
</evidence>
<keyword evidence="1" id="KW-0472">Membrane</keyword>
<evidence type="ECO:0000313" key="3">
    <source>
        <dbReference type="EMBL" id="QCO92395.1"/>
    </source>
</evidence>
<reference evidence="2" key="1">
    <citation type="journal article" date="2019" name="J. Bacteriol.">
        <title>Diversity of Pseudomonas aeruginosa contact-dependent growth inhibition systems.</title>
        <authorList>
            <person name="Allen J.P."/>
            <person name="Hauser A.R."/>
        </authorList>
    </citation>
    <scope>NUCLEOTIDE SEQUENCE</scope>
    <source>
        <strain evidence="2">PABL026</strain>
        <strain evidence="3">PABL046</strain>
        <strain evidence="4">PABL057</strain>
        <strain evidence="5">PABL080</strain>
    </source>
</reference>
<gene>
    <name evidence="2" type="primary">cdiI1</name>
    <name evidence="3" type="synonym">cdiIo1</name>
    <name evidence="4" type="synonym">cdiIo2</name>
</gene>
<evidence type="ECO:0000313" key="2">
    <source>
        <dbReference type="EMBL" id="QCO92292.1"/>
    </source>
</evidence>
<proteinExistence type="predicted"/>
<accession>A0A4P8GD46</accession>
<protein>
    <submittedName>
        <fullName evidence="2 3">CdiI</fullName>
    </submittedName>
    <submittedName>
        <fullName evidence="4">CdiIo2</fullName>
    </submittedName>
</protein>